<comment type="cofactor">
    <cofactor evidence="1">
        <name>Mg(2+)</name>
        <dbReference type="ChEBI" id="CHEBI:18420"/>
    </cofactor>
</comment>
<dbReference type="NCBIfam" id="TIGR01509">
    <property type="entry name" value="HAD-SF-IA-v3"/>
    <property type="match status" value="1"/>
</dbReference>
<dbReference type="Pfam" id="PF00702">
    <property type="entry name" value="Hydrolase"/>
    <property type="match status" value="1"/>
</dbReference>
<evidence type="ECO:0000256" key="3">
    <source>
        <dbReference type="ARBA" id="ARBA00022723"/>
    </source>
</evidence>
<dbReference type="SFLD" id="SFLDG01129">
    <property type="entry name" value="C1.5:_HAD__Beta-PGM__Phosphata"/>
    <property type="match status" value="1"/>
</dbReference>
<dbReference type="SUPFAM" id="SSF56784">
    <property type="entry name" value="HAD-like"/>
    <property type="match status" value="1"/>
</dbReference>
<dbReference type="InterPro" id="IPR023214">
    <property type="entry name" value="HAD_sf"/>
</dbReference>
<dbReference type="InterPro" id="IPR051600">
    <property type="entry name" value="Beta-PGM-like"/>
</dbReference>
<keyword evidence="4" id="KW-0460">Magnesium</keyword>
<protein>
    <submittedName>
        <fullName evidence="5">HAD family phosphatase</fullName>
    </submittedName>
</protein>
<evidence type="ECO:0000256" key="2">
    <source>
        <dbReference type="ARBA" id="ARBA00006171"/>
    </source>
</evidence>
<dbReference type="OrthoDB" id="9797743at2"/>
<evidence type="ECO:0000256" key="1">
    <source>
        <dbReference type="ARBA" id="ARBA00001946"/>
    </source>
</evidence>
<keyword evidence="3" id="KW-0479">Metal-binding</keyword>
<keyword evidence="6" id="KW-1185">Reference proteome</keyword>
<dbReference type="SFLD" id="SFLDS00003">
    <property type="entry name" value="Haloacid_Dehalogenase"/>
    <property type="match status" value="1"/>
</dbReference>
<dbReference type="InterPro" id="IPR006439">
    <property type="entry name" value="HAD-SF_hydro_IA"/>
</dbReference>
<organism evidence="5 6">
    <name type="scientific">Sphingomonas cavernae</name>
    <dbReference type="NCBI Taxonomy" id="2320861"/>
    <lineage>
        <taxon>Bacteria</taxon>
        <taxon>Pseudomonadati</taxon>
        <taxon>Pseudomonadota</taxon>
        <taxon>Alphaproteobacteria</taxon>
        <taxon>Sphingomonadales</taxon>
        <taxon>Sphingomonadaceae</taxon>
        <taxon>Sphingomonas</taxon>
    </lineage>
</organism>
<dbReference type="Gene3D" id="3.40.50.1000">
    <property type="entry name" value="HAD superfamily/HAD-like"/>
    <property type="match status" value="1"/>
</dbReference>
<dbReference type="AlphaFoldDB" id="A0A418WSM7"/>
<dbReference type="EMBL" id="QYUM01000002">
    <property type="protein sequence ID" value="RJF94263.1"/>
    <property type="molecule type" value="Genomic_DNA"/>
</dbReference>
<sequence length="218" mass="22997">MRFDAIIFDCDGVLIDSEVAVNRAIAETLTALGLPTTLDQAIADFTGHSSEETDRLIAARWGRPIPDRFRTMVRDAVMGGHDAIPMVHGADVFIAALPPSPRAVASSSSTQWIKGHLDRLGLAPYFNGHLYSGREHVSRTKPAPDIYLHAAAAIGADPGKTVVIEDSPTGVIAAVAAGMTVIGLCAGRHCRPGLDARLREAGAHHVAASYAEVSAFLA</sequence>
<evidence type="ECO:0000313" key="6">
    <source>
        <dbReference type="Proteomes" id="UP000286100"/>
    </source>
</evidence>
<dbReference type="Gene3D" id="1.10.150.240">
    <property type="entry name" value="Putative phosphatase, domain 2"/>
    <property type="match status" value="1"/>
</dbReference>
<dbReference type="InterPro" id="IPR036412">
    <property type="entry name" value="HAD-like_sf"/>
</dbReference>
<comment type="similarity">
    <text evidence="2">Belongs to the HAD-like hydrolase superfamily. CbbY/CbbZ/Gph/YieH family.</text>
</comment>
<dbReference type="GO" id="GO:0003824">
    <property type="term" value="F:catalytic activity"/>
    <property type="evidence" value="ECO:0007669"/>
    <property type="project" value="UniProtKB-ARBA"/>
</dbReference>
<dbReference type="GO" id="GO:0046872">
    <property type="term" value="F:metal ion binding"/>
    <property type="evidence" value="ECO:0007669"/>
    <property type="project" value="UniProtKB-KW"/>
</dbReference>
<dbReference type="PANTHER" id="PTHR46193:SF10">
    <property type="entry name" value="6-PHOSPHOGLUCONATE PHOSPHATASE"/>
    <property type="match status" value="1"/>
</dbReference>
<evidence type="ECO:0000313" key="5">
    <source>
        <dbReference type="EMBL" id="RJF94263.1"/>
    </source>
</evidence>
<reference evidence="5 6" key="1">
    <citation type="submission" date="2018-09" db="EMBL/GenBank/DDBJ databases">
        <authorList>
            <person name="Zhu H."/>
        </authorList>
    </citation>
    <scope>NUCLEOTIDE SEQUENCE [LARGE SCALE GENOMIC DNA]</scope>
    <source>
        <strain evidence="5 6">K2R01-6</strain>
    </source>
</reference>
<comment type="caution">
    <text evidence="5">The sequence shown here is derived from an EMBL/GenBank/DDBJ whole genome shotgun (WGS) entry which is preliminary data.</text>
</comment>
<dbReference type="RefSeq" id="WP_119761069.1">
    <property type="nucleotide sequence ID" value="NZ_QYUM01000002.1"/>
</dbReference>
<proteinExistence type="inferred from homology"/>
<gene>
    <name evidence="5" type="ORF">D3876_05260</name>
</gene>
<accession>A0A418WSM7</accession>
<evidence type="ECO:0000256" key="4">
    <source>
        <dbReference type="ARBA" id="ARBA00022842"/>
    </source>
</evidence>
<name>A0A418WSM7_9SPHN</name>
<dbReference type="PANTHER" id="PTHR46193">
    <property type="entry name" value="6-PHOSPHOGLUCONATE PHOSPHATASE"/>
    <property type="match status" value="1"/>
</dbReference>
<dbReference type="InterPro" id="IPR023198">
    <property type="entry name" value="PGP-like_dom2"/>
</dbReference>
<dbReference type="Proteomes" id="UP000286100">
    <property type="component" value="Unassembled WGS sequence"/>
</dbReference>